<dbReference type="AlphaFoldDB" id="A0A7J8NU29"/>
<evidence type="ECO:0000313" key="1">
    <source>
        <dbReference type="EMBL" id="MBA0580438.1"/>
    </source>
</evidence>
<protein>
    <submittedName>
        <fullName evidence="1">Uncharacterized protein</fullName>
    </submittedName>
</protein>
<organism evidence="1 2">
    <name type="scientific">Gossypium raimondii</name>
    <name type="common">Peruvian cotton</name>
    <name type="synonym">Gossypium klotzschianum subsp. raimondii</name>
    <dbReference type="NCBI Taxonomy" id="29730"/>
    <lineage>
        <taxon>Eukaryota</taxon>
        <taxon>Viridiplantae</taxon>
        <taxon>Streptophyta</taxon>
        <taxon>Embryophyta</taxon>
        <taxon>Tracheophyta</taxon>
        <taxon>Spermatophyta</taxon>
        <taxon>Magnoliopsida</taxon>
        <taxon>eudicotyledons</taxon>
        <taxon>Gunneridae</taxon>
        <taxon>Pentapetalae</taxon>
        <taxon>rosids</taxon>
        <taxon>malvids</taxon>
        <taxon>Malvales</taxon>
        <taxon>Malvaceae</taxon>
        <taxon>Malvoideae</taxon>
        <taxon>Gossypium</taxon>
    </lineage>
</organism>
<name>A0A7J8NU29_GOSRA</name>
<dbReference type="EMBL" id="JABEZZ010000002">
    <property type="protein sequence ID" value="MBA0580438.1"/>
    <property type="molecule type" value="Genomic_DNA"/>
</dbReference>
<dbReference type="Proteomes" id="UP000593578">
    <property type="component" value="Unassembled WGS sequence"/>
</dbReference>
<sequence length="24" mass="2790">MILLGLRMILQQHEGLNCGAYWMV</sequence>
<gene>
    <name evidence="1" type="ORF">Gorai_022654</name>
</gene>
<accession>A0A7J8NU29</accession>
<reference evidence="1 2" key="1">
    <citation type="journal article" date="2019" name="Genome Biol. Evol.">
        <title>Insights into the evolution of the New World diploid cottons (Gossypium, subgenus Houzingenia) based on genome sequencing.</title>
        <authorList>
            <person name="Grover C.E."/>
            <person name="Arick M.A. 2nd"/>
            <person name="Thrash A."/>
            <person name="Conover J.L."/>
            <person name="Sanders W.S."/>
            <person name="Peterson D.G."/>
            <person name="Frelichowski J.E."/>
            <person name="Scheffler J.A."/>
            <person name="Scheffler B.E."/>
            <person name="Wendel J.F."/>
        </authorList>
    </citation>
    <scope>NUCLEOTIDE SEQUENCE [LARGE SCALE GENOMIC DNA]</scope>
    <source>
        <strain evidence="1">8</strain>
        <tissue evidence="1">Leaf</tissue>
    </source>
</reference>
<evidence type="ECO:0000313" key="2">
    <source>
        <dbReference type="Proteomes" id="UP000593578"/>
    </source>
</evidence>
<comment type="caution">
    <text evidence="1">The sequence shown here is derived from an EMBL/GenBank/DDBJ whole genome shotgun (WGS) entry which is preliminary data.</text>
</comment>
<proteinExistence type="predicted"/>